<protein>
    <submittedName>
        <fullName evidence="1">Uncharacterized protein</fullName>
    </submittedName>
</protein>
<dbReference type="AlphaFoldDB" id="A0A6C0H169"/>
<sequence length="86" mass="10420">MCILYYIDNEYVIAKHDPYIYHIPYCSDYFCHNTTLESYNLIIKNAKQIDNWLSTIDFYRCIAINDIDLEYFSKNAYMLKKNLKII</sequence>
<proteinExistence type="predicted"/>
<reference evidence="1" key="1">
    <citation type="journal article" date="2020" name="Nature">
        <title>Giant virus diversity and host interactions through global metagenomics.</title>
        <authorList>
            <person name="Schulz F."/>
            <person name="Roux S."/>
            <person name="Paez-Espino D."/>
            <person name="Jungbluth S."/>
            <person name="Walsh D.A."/>
            <person name="Denef V.J."/>
            <person name="McMahon K.D."/>
            <person name="Konstantinidis K.T."/>
            <person name="Eloe-Fadrosh E.A."/>
            <person name="Kyrpides N.C."/>
            <person name="Woyke T."/>
        </authorList>
    </citation>
    <scope>NUCLEOTIDE SEQUENCE</scope>
    <source>
        <strain evidence="1">GVMAG-M-3300023179-4</strain>
    </source>
</reference>
<name>A0A6C0H169_9ZZZZ</name>
<dbReference type="EMBL" id="MN739839">
    <property type="protein sequence ID" value="QHT74157.1"/>
    <property type="molecule type" value="Genomic_DNA"/>
</dbReference>
<evidence type="ECO:0000313" key="1">
    <source>
        <dbReference type="EMBL" id="QHT74157.1"/>
    </source>
</evidence>
<accession>A0A6C0H169</accession>
<organism evidence="1">
    <name type="scientific">viral metagenome</name>
    <dbReference type="NCBI Taxonomy" id="1070528"/>
    <lineage>
        <taxon>unclassified sequences</taxon>
        <taxon>metagenomes</taxon>
        <taxon>organismal metagenomes</taxon>
    </lineage>
</organism>